<evidence type="ECO:0000256" key="2">
    <source>
        <dbReference type="ARBA" id="ARBA00007809"/>
    </source>
</evidence>
<dbReference type="FunFam" id="1.20.1280.290:FF:000001">
    <property type="entry name" value="Bidirectional sugar transporter SWEET"/>
    <property type="match status" value="1"/>
</dbReference>
<dbReference type="GO" id="GO:0051119">
    <property type="term" value="F:sugar transmembrane transporter activity"/>
    <property type="evidence" value="ECO:0007669"/>
    <property type="project" value="InterPro"/>
</dbReference>
<evidence type="ECO:0000256" key="9">
    <source>
        <dbReference type="SAM" id="Phobius"/>
    </source>
</evidence>
<evidence type="ECO:0000313" key="10">
    <source>
        <dbReference type="EMBL" id="KAJ7957204.1"/>
    </source>
</evidence>
<dbReference type="InterPro" id="IPR047664">
    <property type="entry name" value="SWEET"/>
</dbReference>
<evidence type="ECO:0000256" key="1">
    <source>
        <dbReference type="ARBA" id="ARBA00004127"/>
    </source>
</evidence>
<name>A0AAD7LFF0_QUISA</name>
<feature type="transmembrane region" description="Helical" evidence="9">
    <location>
        <begin position="48"/>
        <end position="65"/>
    </location>
</feature>
<comment type="subcellular location">
    <subcellularLocation>
        <location evidence="1">Endomembrane system</location>
        <topology evidence="1">Multi-pass membrane protein</topology>
    </subcellularLocation>
</comment>
<dbReference type="AlphaFoldDB" id="A0AAD7LFF0"/>
<comment type="similarity">
    <text evidence="2">Belongs to the SWEET sugar transporter family.</text>
</comment>
<accession>A0AAD7LFF0</accession>
<keyword evidence="3" id="KW-0813">Transport</keyword>
<feature type="transmembrane region" description="Helical" evidence="9">
    <location>
        <begin position="165"/>
        <end position="185"/>
    </location>
</feature>
<feature type="transmembrane region" description="Helical" evidence="9">
    <location>
        <begin position="12"/>
        <end position="36"/>
    </location>
</feature>
<dbReference type="Pfam" id="PF03083">
    <property type="entry name" value="MtN3_slv"/>
    <property type="match status" value="2"/>
</dbReference>
<keyword evidence="7 9" id="KW-1133">Transmembrane helix</keyword>
<keyword evidence="6" id="KW-0677">Repeat</keyword>
<organism evidence="10 11">
    <name type="scientific">Quillaja saponaria</name>
    <name type="common">Soap bark tree</name>
    <dbReference type="NCBI Taxonomy" id="32244"/>
    <lineage>
        <taxon>Eukaryota</taxon>
        <taxon>Viridiplantae</taxon>
        <taxon>Streptophyta</taxon>
        <taxon>Embryophyta</taxon>
        <taxon>Tracheophyta</taxon>
        <taxon>Spermatophyta</taxon>
        <taxon>Magnoliopsida</taxon>
        <taxon>eudicotyledons</taxon>
        <taxon>Gunneridae</taxon>
        <taxon>Pentapetalae</taxon>
        <taxon>rosids</taxon>
        <taxon>fabids</taxon>
        <taxon>Fabales</taxon>
        <taxon>Quillajaceae</taxon>
        <taxon>Quillaja</taxon>
    </lineage>
</organism>
<protein>
    <submittedName>
        <fullName evidence="10">Bidirectional sugar transporter SWEET</fullName>
    </submittedName>
</protein>
<reference evidence="10" key="1">
    <citation type="journal article" date="2023" name="Science">
        <title>Elucidation of the pathway for biosynthesis of saponin adjuvants from the soapbark tree.</title>
        <authorList>
            <person name="Reed J."/>
            <person name="Orme A."/>
            <person name="El-Demerdash A."/>
            <person name="Owen C."/>
            <person name="Martin L.B.B."/>
            <person name="Misra R.C."/>
            <person name="Kikuchi S."/>
            <person name="Rejzek M."/>
            <person name="Martin A.C."/>
            <person name="Harkess A."/>
            <person name="Leebens-Mack J."/>
            <person name="Louveau T."/>
            <person name="Stephenson M.J."/>
            <person name="Osbourn A."/>
        </authorList>
    </citation>
    <scope>NUCLEOTIDE SEQUENCE</scope>
    <source>
        <strain evidence="10">S10</strain>
    </source>
</reference>
<feature type="transmembrane region" description="Helical" evidence="9">
    <location>
        <begin position="132"/>
        <end position="153"/>
    </location>
</feature>
<feature type="transmembrane region" description="Helical" evidence="9">
    <location>
        <begin position="71"/>
        <end position="94"/>
    </location>
</feature>
<keyword evidence="8 9" id="KW-0472">Membrane</keyword>
<feature type="transmembrane region" description="Helical" evidence="9">
    <location>
        <begin position="106"/>
        <end position="126"/>
    </location>
</feature>
<dbReference type="KEGG" id="qsa:O6P43_023533"/>
<evidence type="ECO:0000256" key="4">
    <source>
        <dbReference type="ARBA" id="ARBA00022597"/>
    </source>
</evidence>
<dbReference type="GO" id="GO:0012505">
    <property type="term" value="C:endomembrane system"/>
    <property type="evidence" value="ECO:0007669"/>
    <property type="project" value="UniProtKB-SubCell"/>
</dbReference>
<keyword evidence="11" id="KW-1185">Reference proteome</keyword>
<keyword evidence="4 10" id="KW-0762">Sugar transport</keyword>
<evidence type="ECO:0000256" key="5">
    <source>
        <dbReference type="ARBA" id="ARBA00022692"/>
    </source>
</evidence>
<gene>
    <name evidence="10" type="ORF">O6P43_023533</name>
</gene>
<dbReference type="PANTHER" id="PTHR10791">
    <property type="entry name" value="RAG1-ACTIVATING PROTEIN 1"/>
    <property type="match status" value="1"/>
</dbReference>
<dbReference type="Gene3D" id="1.20.1280.290">
    <property type="match status" value="2"/>
</dbReference>
<evidence type="ECO:0000256" key="3">
    <source>
        <dbReference type="ARBA" id="ARBA00022448"/>
    </source>
</evidence>
<evidence type="ECO:0000313" key="11">
    <source>
        <dbReference type="Proteomes" id="UP001163823"/>
    </source>
</evidence>
<evidence type="ECO:0000256" key="7">
    <source>
        <dbReference type="ARBA" id="ARBA00022989"/>
    </source>
</evidence>
<evidence type="ECO:0000256" key="6">
    <source>
        <dbReference type="ARBA" id="ARBA00022737"/>
    </source>
</evidence>
<dbReference type="PANTHER" id="PTHR10791:SF22">
    <property type="entry name" value="BIDIRECTIONAL SUGAR TRANSPORTER SWEET11"/>
    <property type="match status" value="1"/>
</dbReference>
<proteinExistence type="inferred from homology"/>
<keyword evidence="5 9" id="KW-0812">Transmembrane</keyword>
<evidence type="ECO:0000256" key="8">
    <source>
        <dbReference type="ARBA" id="ARBA00023136"/>
    </source>
</evidence>
<dbReference type="InterPro" id="IPR004316">
    <property type="entry name" value="SWEET_rpt"/>
</dbReference>
<dbReference type="GO" id="GO:0016020">
    <property type="term" value="C:membrane"/>
    <property type="evidence" value="ECO:0007669"/>
    <property type="project" value="InterPro"/>
</dbReference>
<dbReference type="Proteomes" id="UP001163823">
    <property type="component" value="Chromosome 9"/>
</dbReference>
<dbReference type="EMBL" id="JARAOO010000009">
    <property type="protein sequence ID" value="KAJ7957204.1"/>
    <property type="molecule type" value="Genomic_DNA"/>
</dbReference>
<comment type="caution">
    <text evidence="10">The sequence shown here is derived from an EMBL/GenBank/DDBJ whole genome shotgun (WGS) entry which is preliminary data.</text>
</comment>
<sequence>MAIFSTDNPFVFTFGILGNIVSFVVFLAPLTTFYRICKKKSTEGFQSLPYVVSLFSAMLWIYYASLKPGEILLVTINAFGCVIETIYIAIYIAYSPKQARMLTLRLVLLLNFGGFFLIILISHFLAKGSNRVQVLGWICVAFSVSVFIAPLCIMRVVIRTKSVEFMPFSLSFFLTLSCHYVALLWDFLERYLCRASKHTWFHLRGASNGSLCDLQEQDECRSSTETT</sequence>